<sequence>MGNLPPERITQAKPFEHTGVDYRGPLLMKEKKHRNCNKVKVWISIFVCFTTKAVHIEIVDDSSTDQFLAAFSRFISRHPACNSMYSDNGTNYVGAKNELTELFNLVQTDEHNEKIQRT</sequence>
<protein>
    <recommendedName>
        <fullName evidence="2">Integrase catalytic domain-containing protein</fullName>
    </recommendedName>
</protein>
<dbReference type="InterPro" id="IPR036397">
    <property type="entry name" value="RNaseH_sf"/>
</dbReference>
<dbReference type="SUPFAM" id="SSF53098">
    <property type="entry name" value="Ribonuclease H-like"/>
    <property type="match status" value="1"/>
</dbReference>
<dbReference type="PANTHER" id="PTHR47331">
    <property type="entry name" value="PHD-TYPE DOMAIN-CONTAINING PROTEIN"/>
    <property type="match status" value="1"/>
</dbReference>
<evidence type="ECO:0000313" key="1">
    <source>
        <dbReference type="EMBL" id="CAD1551569.1"/>
    </source>
</evidence>
<reference evidence="1" key="1">
    <citation type="submission" date="2020-07" db="EMBL/GenBank/DDBJ databases">
        <authorList>
            <person name="Ferguson B K."/>
        </authorList>
    </citation>
    <scope>NUCLEOTIDE SEQUENCE</scope>
    <source>
        <strain evidence="1">L06</strain>
    </source>
</reference>
<evidence type="ECO:0008006" key="2">
    <source>
        <dbReference type="Google" id="ProtNLM"/>
    </source>
</evidence>
<accession>A0A6V7JMS1</accession>
<gene>
    <name evidence="1" type="ORF">BBRV_LOCUS53028</name>
</gene>
<dbReference type="PANTHER" id="PTHR47331:SF1">
    <property type="entry name" value="GAG-LIKE PROTEIN"/>
    <property type="match status" value="1"/>
</dbReference>
<dbReference type="Gene3D" id="3.30.420.10">
    <property type="entry name" value="Ribonuclease H-like superfamily/Ribonuclease H"/>
    <property type="match status" value="1"/>
</dbReference>
<dbReference type="InterPro" id="IPR012337">
    <property type="entry name" value="RNaseH-like_sf"/>
</dbReference>
<proteinExistence type="predicted"/>
<organism evidence="1">
    <name type="scientific">Bracon brevicornis</name>
    <dbReference type="NCBI Taxonomy" id="1563983"/>
    <lineage>
        <taxon>Eukaryota</taxon>
        <taxon>Metazoa</taxon>
        <taxon>Ecdysozoa</taxon>
        <taxon>Arthropoda</taxon>
        <taxon>Hexapoda</taxon>
        <taxon>Insecta</taxon>
        <taxon>Pterygota</taxon>
        <taxon>Neoptera</taxon>
        <taxon>Endopterygota</taxon>
        <taxon>Hymenoptera</taxon>
        <taxon>Apocrita</taxon>
        <taxon>Ichneumonoidea</taxon>
        <taxon>Braconidae</taxon>
        <taxon>Braconinae</taxon>
        <taxon>Bracon</taxon>
    </lineage>
</organism>
<name>A0A6V7JMS1_9HYME</name>
<dbReference type="GO" id="GO:0003676">
    <property type="term" value="F:nucleic acid binding"/>
    <property type="evidence" value="ECO:0007669"/>
    <property type="project" value="InterPro"/>
</dbReference>
<dbReference type="EMBL" id="CADCXW020000017">
    <property type="protein sequence ID" value="CAD1551569.1"/>
    <property type="molecule type" value="Genomic_DNA"/>
</dbReference>
<dbReference type="AlphaFoldDB" id="A0A6V7JMS1"/>